<reference evidence="2" key="2">
    <citation type="journal article" date="2023" name="Science">
        <title>Genomic signatures of disease resistance in endangered staghorn corals.</title>
        <authorList>
            <person name="Vollmer S.V."/>
            <person name="Selwyn J.D."/>
            <person name="Despard B.A."/>
            <person name="Roesel C.L."/>
        </authorList>
    </citation>
    <scope>NUCLEOTIDE SEQUENCE</scope>
    <source>
        <strain evidence="2">K2</strain>
    </source>
</reference>
<feature type="region of interest" description="Disordered" evidence="1">
    <location>
        <begin position="164"/>
        <end position="202"/>
    </location>
</feature>
<feature type="compositionally biased region" description="Acidic residues" evidence="1">
    <location>
        <begin position="164"/>
        <end position="173"/>
    </location>
</feature>
<gene>
    <name evidence="2" type="ORF">P5673_008358</name>
</gene>
<feature type="compositionally biased region" description="Basic residues" evidence="1">
    <location>
        <begin position="192"/>
        <end position="202"/>
    </location>
</feature>
<feature type="compositionally biased region" description="Basic and acidic residues" evidence="1">
    <location>
        <begin position="250"/>
        <end position="270"/>
    </location>
</feature>
<dbReference type="EMBL" id="JARQWQ010000014">
    <property type="protein sequence ID" value="KAK2567527.1"/>
    <property type="molecule type" value="Genomic_DNA"/>
</dbReference>
<feature type="compositionally biased region" description="Basic residues" evidence="1">
    <location>
        <begin position="229"/>
        <end position="241"/>
    </location>
</feature>
<organism evidence="2 3">
    <name type="scientific">Acropora cervicornis</name>
    <name type="common">Staghorn coral</name>
    <dbReference type="NCBI Taxonomy" id="6130"/>
    <lineage>
        <taxon>Eukaryota</taxon>
        <taxon>Metazoa</taxon>
        <taxon>Cnidaria</taxon>
        <taxon>Anthozoa</taxon>
        <taxon>Hexacorallia</taxon>
        <taxon>Scleractinia</taxon>
        <taxon>Astrocoeniina</taxon>
        <taxon>Acroporidae</taxon>
        <taxon>Acropora</taxon>
    </lineage>
</organism>
<reference evidence="2" key="1">
    <citation type="journal article" date="2023" name="G3 (Bethesda)">
        <title>Whole genome assembly and annotation of the endangered Caribbean coral Acropora cervicornis.</title>
        <authorList>
            <person name="Selwyn J.D."/>
            <person name="Vollmer S.V."/>
        </authorList>
    </citation>
    <scope>NUCLEOTIDE SEQUENCE</scope>
    <source>
        <strain evidence="2">K2</strain>
    </source>
</reference>
<protein>
    <submittedName>
        <fullName evidence="2">Uncharacterized protein</fullName>
    </submittedName>
</protein>
<feature type="compositionally biased region" description="Basic and acidic residues" evidence="1">
    <location>
        <begin position="407"/>
        <end position="424"/>
    </location>
</feature>
<keyword evidence="3" id="KW-1185">Reference proteome</keyword>
<feature type="region of interest" description="Disordered" evidence="1">
    <location>
        <begin position="229"/>
        <end position="307"/>
    </location>
</feature>
<proteinExistence type="predicted"/>
<evidence type="ECO:0000313" key="3">
    <source>
        <dbReference type="Proteomes" id="UP001249851"/>
    </source>
</evidence>
<feature type="region of interest" description="Disordered" evidence="1">
    <location>
        <begin position="398"/>
        <end position="431"/>
    </location>
</feature>
<sequence length="431" mass="48716">MAFSTSSSSILNSAAFLQLQKNANLNRRTSMSDDVFRIFRQTGRRIALIKEQVERERSSYLKESYMEKNQLYKELAAIAHSKKASHEKSKELAEVGRDLNTTSSAFPVLSSSLRISPLTEDKDNNNDRHLKEHKGIKELPSINVNVLKRCECCRRRAFRTVNDDDDDDAEDLCEGSNVNDREKGSQSAKTTANKKHNKRKARVVQLSRYDDVRIPGTQRVQAGIWALKKQTKDHRKKKLNHKSVSFQTKDLSRSLDDKEEKDGSINENKKSSGSLGSGSATSARPARSRTSVRNEYQTTKSNERVHLEGNSWMSHVENIQEKKLSSSSKKVSGLSKAYCAFKKVLKQMDDERDSDEEKSRFDLLVSRPTSNVSRSDCSRWDPLRRSSATLPAVRLNTWTAGTSPKTAHLDNFDENRAGDEDAKPNEAQTVS</sequence>
<dbReference type="AlphaFoldDB" id="A0AAD9VB27"/>
<name>A0AAD9VB27_ACRCE</name>
<evidence type="ECO:0000313" key="2">
    <source>
        <dbReference type="EMBL" id="KAK2567527.1"/>
    </source>
</evidence>
<feature type="compositionally biased region" description="Polar residues" evidence="1">
    <location>
        <begin position="288"/>
        <end position="300"/>
    </location>
</feature>
<comment type="caution">
    <text evidence="2">The sequence shown here is derived from an EMBL/GenBank/DDBJ whole genome shotgun (WGS) entry which is preliminary data.</text>
</comment>
<accession>A0AAD9VB27</accession>
<evidence type="ECO:0000256" key="1">
    <source>
        <dbReference type="SAM" id="MobiDB-lite"/>
    </source>
</evidence>
<dbReference type="Proteomes" id="UP001249851">
    <property type="component" value="Unassembled WGS sequence"/>
</dbReference>